<dbReference type="InterPro" id="IPR003593">
    <property type="entry name" value="AAA+_ATPase"/>
</dbReference>
<keyword evidence="6" id="KW-1185">Reference proteome</keyword>
<accession>A0A1X0Y2A4</accession>
<dbReference type="PROSITE" id="PS00211">
    <property type="entry name" value="ABC_TRANSPORTER_1"/>
    <property type="match status" value="1"/>
</dbReference>
<dbReference type="InterPro" id="IPR008995">
    <property type="entry name" value="Mo/tungstate-bd_C_term_dom"/>
</dbReference>
<dbReference type="EMBL" id="NAAD01000012">
    <property type="protein sequence ID" value="ORJ59341.1"/>
    <property type="molecule type" value="Genomic_DNA"/>
</dbReference>
<dbReference type="Proteomes" id="UP000193136">
    <property type="component" value="Unassembled WGS sequence"/>
</dbReference>
<feature type="domain" description="ABC transporter" evidence="4">
    <location>
        <begin position="2"/>
        <end position="232"/>
    </location>
</feature>
<dbReference type="OrthoDB" id="9809450at2"/>
<dbReference type="SUPFAM" id="SSF52540">
    <property type="entry name" value="P-loop containing nucleoside triphosphate hydrolases"/>
    <property type="match status" value="1"/>
</dbReference>
<evidence type="ECO:0000313" key="5">
    <source>
        <dbReference type="EMBL" id="ORJ59341.1"/>
    </source>
</evidence>
<dbReference type="STRING" id="1969733.B5V00_10635"/>
<dbReference type="GO" id="GO:0016887">
    <property type="term" value="F:ATP hydrolysis activity"/>
    <property type="evidence" value="ECO:0007669"/>
    <property type="project" value="InterPro"/>
</dbReference>
<dbReference type="PANTHER" id="PTHR42781:SF4">
    <property type="entry name" value="SPERMIDINE_PUTRESCINE IMPORT ATP-BINDING PROTEIN POTA"/>
    <property type="match status" value="1"/>
</dbReference>
<dbReference type="PANTHER" id="PTHR42781">
    <property type="entry name" value="SPERMIDINE/PUTRESCINE IMPORT ATP-BINDING PROTEIN POTA"/>
    <property type="match status" value="1"/>
</dbReference>
<comment type="caution">
    <text evidence="5">The sequence shown here is derived from an EMBL/GenBank/DDBJ whole genome shotgun (WGS) entry which is preliminary data.</text>
</comment>
<gene>
    <name evidence="5" type="ORF">B5V00_10635</name>
</gene>
<dbReference type="SUPFAM" id="SSF50331">
    <property type="entry name" value="MOP-like"/>
    <property type="match status" value="1"/>
</dbReference>
<keyword evidence="2" id="KW-0547">Nucleotide-binding</keyword>
<proteinExistence type="predicted"/>
<dbReference type="SMART" id="SM00382">
    <property type="entry name" value="AAA"/>
    <property type="match status" value="1"/>
</dbReference>
<dbReference type="RefSeq" id="WP_085010771.1">
    <property type="nucleotide sequence ID" value="NZ_NAAD01000012.1"/>
</dbReference>
<keyword evidence="3" id="KW-0067">ATP-binding</keyword>
<dbReference type="AlphaFoldDB" id="A0A1X0Y2A4"/>
<dbReference type="Gene3D" id="3.40.50.300">
    <property type="entry name" value="P-loop containing nucleotide triphosphate hydrolases"/>
    <property type="match status" value="1"/>
</dbReference>
<evidence type="ECO:0000313" key="6">
    <source>
        <dbReference type="Proteomes" id="UP000193136"/>
    </source>
</evidence>
<dbReference type="PROSITE" id="PS50893">
    <property type="entry name" value="ABC_TRANSPORTER_2"/>
    <property type="match status" value="1"/>
</dbReference>
<protein>
    <recommendedName>
        <fullName evidence="4">ABC transporter domain-containing protein</fullName>
    </recommendedName>
</protein>
<dbReference type="Pfam" id="PF00005">
    <property type="entry name" value="ABC_tran"/>
    <property type="match status" value="1"/>
</dbReference>
<evidence type="ECO:0000256" key="2">
    <source>
        <dbReference type="ARBA" id="ARBA00022741"/>
    </source>
</evidence>
<organism evidence="5 6">
    <name type="scientific">Geothermobacter hydrogeniphilus</name>
    <dbReference type="NCBI Taxonomy" id="1969733"/>
    <lineage>
        <taxon>Bacteria</taxon>
        <taxon>Pseudomonadati</taxon>
        <taxon>Thermodesulfobacteriota</taxon>
        <taxon>Desulfuromonadia</taxon>
        <taxon>Desulfuromonadales</taxon>
        <taxon>Geothermobacteraceae</taxon>
        <taxon>Geothermobacter</taxon>
    </lineage>
</organism>
<dbReference type="InterPro" id="IPR017871">
    <property type="entry name" value="ABC_transporter-like_CS"/>
</dbReference>
<dbReference type="InterPro" id="IPR050093">
    <property type="entry name" value="ABC_SmlMolc_Importer"/>
</dbReference>
<dbReference type="InterPro" id="IPR003439">
    <property type="entry name" value="ABC_transporter-like_ATP-bd"/>
</dbReference>
<evidence type="ECO:0000259" key="4">
    <source>
        <dbReference type="PROSITE" id="PS50893"/>
    </source>
</evidence>
<name>A0A1X0Y2A4_9BACT</name>
<reference evidence="5 6" key="1">
    <citation type="submission" date="2017-03" db="EMBL/GenBank/DDBJ databases">
        <title>Genome sequence of Geothermobacter sp. EPR-M, Deep-Sea Iron Reducer.</title>
        <authorList>
            <person name="Tully B."/>
            <person name="Savalia P."/>
            <person name="Abuyen K."/>
            <person name="Baughan C."/>
            <person name="Romero E."/>
            <person name="Ronkowski C."/>
            <person name="Torres B."/>
            <person name="Tremblay J."/>
            <person name="Trujillo A."/>
            <person name="Tyler M."/>
            <person name="Perez-Rodriguez I."/>
            <person name="Amend J."/>
        </authorList>
    </citation>
    <scope>NUCLEOTIDE SEQUENCE [LARGE SCALE GENOMIC DNA]</scope>
    <source>
        <strain evidence="5 6">EPR-M</strain>
    </source>
</reference>
<dbReference type="GO" id="GO:0005524">
    <property type="term" value="F:ATP binding"/>
    <property type="evidence" value="ECO:0007669"/>
    <property type="project" value="UniProtKB-KW"/>
</dbReference>
<evidence type="ECO:0000256" key="1">
    <source>
        <dbReference type="ARBA" id="ARBA00022448"/>
    </source>
</evidence>
<sequence>MIRAEQLQIACGDFRLGPVDLSIPAGSYLTLLGPSGAGKTILLEALMGLLKPVAGRVLLNGREMAAQPPERRNIAYLPQDLALFPHLSVQDNILFGSRVRRLDPAASRDRLAELVAMLDLEGPLTRRDISTLSGGEKQRVALARALLPNPQLLFLDEPHSALDASITRQLQIKLRQINRELGVTILHVTHDQEEAFMLGGQIAVLIDGRLQQLGSSDDIYYGPANLSVARFLRHQNIFSLTVAERLPDGRMRLRGELDLVCASERELPVGTRVAVGIRNEEVTLIRPDRPVGDDLRDNLFAAEIVDIFGFGGYHTLVVKLRESPATIELNLPNCAFRDLGLDTGDNVRISLRARSLWVLPPDDEPRGQHSYMEG</sequence>
<dbReference type="InterPro" id="IPR027417">
    <property type="entry name" value="P-loop_NTPase"/>
</dbReference>
<keyword evidence="1" id="KW-0813">Transport</keyword>
<evidence type="ECO:0000256" key="3">
    <source>
        <dbReference type="ARBA" id="ARBA00022840"/>
    </source>
</evidence>